<keyword evidence="9" id="KW-0472">Membrane</keyword>
<evidence type="ECO:0000256" key="2">
    <source>
        <dbReference type="ARBA" id="ARBA00010617"/>
    </source>
</evidence>
<dbReference type="PROSITE" id="PS00086">
    <property type="entry name" value="CYTOCHROME_P450"/>
    <property type="match status" value="1"/>
</dbReference>
<protein>
    <recommendedName>
        <fullName evidence="12">Ent-kaurene oxidase</fullName>
    </recommendedName>
</protein>
<dbReference type="InterPro" id="IPR036396">
    <property type="entry name" value="Cyt_P450_sf"/>
</dbReference>
<dbReference type="InParanoid" id="W3WVT8"/>
<accession>W3WVT8</accession>
<keyword evidence="9" id="KW-0812">Transmembrane</keyword>
<dbReference type="Proteomes" id="UP000030651">
    <property type="component" value="Unassembled WGS sequence"/>
</dbReference>
<dbReference type="GO" id="GO:0004497">
    <property type="term" value="F:monooxygenase activity"/>
    <property type="evidence" value="ECO:0007669"/>
    <property type="project" value="UniProtKB-KW"/>
</dbReference>
<evidence type="ECO:0000256" key="6">
    <source>
        <dbReference type="ARBA" id="ARBA00023033"/>
    </source>
</evidence>
<keyword evidence="6 8" id="KW-0503">Monooxygenase</keyword>
<keyword evidence="9" id="KW-1133">Transmembrane helix</keyword>
<gene>
    <name evidence="10" type="ORF">PFICI_10050</name>
</gene>
<dbReference type="EMBL" id="KI912115">
    <property type="protein sequence ID" value="ETS77988.1"/>
    <property type="molecule type" value="Genomic_DNA"/>
</dbReference>
<evidence type="ECO:0008006" key="12">
    <source>
        <dbReference type="Google" id="ProtNLM"/>
    </source>
</evidence>
<dbReference type="OrthoDB" id="1844152at2759"/>
<dbReference type="KEGG" id="pfy:PFICI_10050"/>
<evidence type="ECO:0000313" key="11">
    <source>
        <dbReference type="Proteomes" id="UP000030651"/>
    </source>
</evidence>
<dbReference type="OMA" id="CPEVIED"/>
<dbReference type="InterPro" id="IPR002403">
    <property type="entry name" value="Cyt_P450_E_grp-IV"/>
</dbReference>
<dbReference type="GO" id="GO:0020037">
    <property type="term" value="F:heme binding"/>
    <property type="evidence" value="ECO:0007669"/>
    <property type="project" value="InterPro"/>
</dbReference>
<dbReference type="Pfam" id="PF00067">
    <property type="entry name" value="p450"/>
    <property type="match status" value="1"/>
</dbReference>
<dbReference type="InterPro" id="IPR017972">
    <property type="entry name" value="Cyt_P450_CS"/>
</dbReference>
<reference evidence="11" key="1">
    <citation type="journal article" date="2015" name="BMC Genomics">
        <title>Genomic and transcriptomic analysis of the endophytic fungus Pestalotiopsis fici reveals its lifestyle and high potential for synthesis of natural products.</title>
        <authorList>
            <person name="Wang X."/>
            <person name="Zhang X."/>
            <person name="Liu L."/>
            <person name="Xiang M."/>
            <person name="Wang W."/>
            <person name="Sun X."/>
            <person name="Che Y."/>
            <person name="Guo L."/>
            <person name="Liu G."/>
            <person name="Guo L."/>
            <person name="Wang C."/>
            <person name="Yin W.B."/>
            <person name="Stadler M."/>
            <person name="Zhang X."/>
            <person name="Liu X."/>
        </authorList>
    </citation>
    <scope>NUCLEOTIDE SEQUENCE [LARGE SCALE GENOMIC DNA]</scope>
    <source>
        <strain evidence="11">W106-1 / CGMCC3.15140</strain>
    </source>
</reference>
<sequence length="509" mass="57496">MEHYIEVLSDRSSVLIAIIIIPTTIFIVSHLLSSGAAQFPLLGGELGNSEKRRKAFFAGAAALYDQGYAAFRDKPFRLTTVDGERIVVPTSALDELRRLPDETISNKEALNKTVENRYTGLHADNKLLNHIIRADLTRNLSRLNPRLGEEVARTVDEVLGPCEDWTRVTIHQKFLRIVAIVSGQIFLGPELCRKEEYLYASINYTVDVFAAIRKLKAWHHLLRPVAQYFIPEIKTLNEHRIKAREFLLPIIKERKAAAAAGQELPDDMLQWMINKADEFQFSDQELADTQLTLSLAAIHTTSATATDILSELVVRPEVVEELRGEIKEVLQRHDGVIHTQTLFEMKLLDSVMREAQRVSPFNQARFSRYVSKPVTLSNGIHLPAGYTIESPHGPVMRDTAIYPDADKFDAHRFADLRAARVPDPVNYKSREQYQFVSVTKENMSFGFGAHACPGRFFAANEIKLILSRLLLQYDLRLPEGTQIPPRLIAGAQSQANPKLQIELRKVQTA</sequence>
<evidence type="ECO:0000256" key="5">
    <source>
        <dbReference type="ARBA" id="ARBA00023004"/>
    </source>
</evidence>
<keyword evidence="11" id="KW-1185">Reference proteome</keyword>
<evidence type="ECO:0000256" key="7">
    <source>
        <dbReference type="PIRSR" id="PIRSR602403-1"/>
    </source>
</evidence>
<feature type="binding site" description="axial binding residue" evidence="7">
    <location>
        <position position="452"/>
    </location>
    <ligand>
        <name>heme</name>
        <dbReference type="ChEBI" id="CHEBI:30413"/>
    </ligand>
    <ligandPart>
        <name>Fe</name>
        <dbReference type="ChEBI" id="CHEBI:18248"/>
    </ligandPart>
</feature>
<dbReference type="RefSeq" id="XP_007836822.1">
    <property type="nucleotide sequence ID" value="XM_007838631.1"/>
</dbReference>
<dbReference type="InterPro" id="IPR001128">
    <property type="entry name" value="Cyt_P450"/>
</dbReference>
<name>W3WVT8_PESFW</name>
<evidence type="ECO:0000256" key="1">
    <source>
        <dbReference type="ARBA" id="ARBA00001971"/>
    </source>
</evidence>
<proteinExistence type="inferred from homology"/>
<evidence type="ECO:0000256" key="4">
    <source>
        <dbReference type="ARBA" id="ARBA00023002"/>
    </source>
</evidence>
<dbReference type="SUPFAM" id="SSF48264">
    <property type="entry name" value="Cytochrome P450"/>
    <property type="match status" value="1"/>
</dbReference>
<dbReference type="STRING" id="1229662.W3WVT8"/>
<keyword evidence="5 7" id="KW-0408">Iron</keyword>
<dbReference type="GO" id="GO:0005506">
    <property type="term" value="F:iron ion binding"/>
    <property type="evidence" value="ECO:0007669"/>
    <property type="project" value="InterPro"/>
</dbReference>
<dbReference type="eggNOG" id="KOG0684">
    <property type="taxonomic scope" value="Eukaryota"/>
</dbReference>
<evidence type="ECO:0000313" key="10">
    <source>
        <dbReference type="EMBL" id="ETS77988.1"/>
    </source>
</evidence>
<evidence type="ECO:0000256" key="8">
    <source>
        <dbReference type="RuleBase" id="RU000461"/>
    </source>
</evidence>
<keyword evidence="4 8" id="KW-0560">Oxidoreductase</keyword>
<feature type="transmembrane region" description="Helical" evidence="9">
    <location>
        <begin position="12"/>
        <end position="32"/>
    </location>
</feature>
<keyword evidence="3 7" id="KW-0479">Metal-binding</keyword>
<dbReference type="PANTHER" id="PTHR46206">
    <property type="entry name" value="CYTOCHROME P450"/>
    <property type="match status" value="1"/>
</dbReference>
<dbReference type="GeneID" id="19275063"/>
<evidence type="ECO:0000256" key="9">
    <source>
        <dbReference type="SAM" id="Phobius"/>
    </source>
</evidence>
<dbReference type="PRINTS" id="PR00465">
    <property type="entry name" value="EP450IV"/>
</dbReference>
<keyword evidence="7 8" id="KW-0349">Heme</keyword>
<dbReference type="CDD" id="cd11041">
    <property type="entry name" value="CYP503A1-like"/>
    <property type="match status" value="1"/>
</dbReference>
<dbReference type="PANTHER" id="PTHR46206:SF7">
    <property type="entry name" value="P450, PUTATIVE (EUROFUNG)-RELATED"/>
    <property type="match status" value="1"/>
</dbReference>
<organism evidence="10 11">
    <name type="scientific">Pestalotiopsis fici (strain W106-1 / CGMCC3.15140)</name>
    <dbReference type="NCBI Taxonomy" id="1229662"/>
    <lineage>
        <taxon>Eukaryota</taxon>
        <taxon>Fungi</taxon>
        <taxon>Dikarya</taxon>
        <taxon>Ascomycota</taxon>
        <taxon>Pezizomycotina</taxon>
        <taxon>Sordariomycetes</taxon>
        <taxon>Xylariomycetidae</taxon>
        <taxon>Amphisphaeriales</taxon>
        <taxon>Sporocadaceae</taxon>
        <taxon>Pestalotiopsis</taxon>
    </lineage>
</organism>
<comment type="similarity">
    <text evidence="2 8">Belongs to the cytochrome P450 family.</text>
</comment>
<dbReference type="AlphaFoldDB" id="W3WVT8"/>
<dbReference type="Gene3D" id="1.10.630.10">
    <property type="entry name" value="Cytochrome P450"/>
    <property type="match status" value="1"/>
</dbReference>
<dbReference type="GO" id="GO:0016705">
    <property type="term" value="F:oxidoreductase activity, acting on paired donors, with incorporation or reduction of molecular oxygen"/>
    <property type="evidence" value="ECO:0007669"/>
    <property type="project" value="InterPro"/>
</dbReference>
<dbReference type="HOGENOM" id="CLU_022195_0_0_1"/>
<evidence type="ECO:0000256" key="3">
    <source>
        <dbReference type="ARBA" id="ARBA00022723"/>
    </source>
</evidence>
<comment type="cofactor">
    <cofactor evidence="1 7">
        <name>heme</name>
        <dbReference type="ChEBI" id="CHEBI:30413"/>
    </cofactor>
</comment>